<keyword evidence="9" id="KW-0170">Cobalt</keyword>
<comment type="similarity">
    <text evidence="2">Belongs to the ribonucleoside diphosphate reductase class-2 family.</text>
</comment>
<evidence type="ECO:0000256" key="1">
    <source>
        <dbReference type="ARBA" id="ARBA00001922"/>
    </source>
</evidence>
<evidence type="ECO:0000256" key="10">
    <source>
        <dbReference type="ARBA" id="ARBA00025437"/>
    </source>
</evidence>
<evidence type="ECO:0000256" key="13">
    <source>
        <dbReference type="SAM" id="MobiDB-lite"/>
    </source>
</evidence>
<feature type="domain" description="Ribonucleotide reductase large subunit C-terminal" evidence="14">
    <location>
        <begin position="294"/>
        <end position="451"/>
    </location>
</feature>
<evidence type="ECO:0000259" key="14">
    <source>
        <dbReference type="Pfam" id="PF02867"/>
    </source>
</evidence>
<dbReference type="InterPro" id="IPR000788">
    <property type="entry name" value="RNR_lg_C"/>
</dbReference>
<comment type="caution">
    <text evidence="16">The sequence shown here is derived from an EMBL/GenBank/DDBJ whole genome shotgun (WGS) entry which is preliminary data.</text>
</comment>
<dbReference type="SUPFAM" id="SSF51998">
    <property type="entry name" value="PFL-like glycyl radical enzymes"/>
    <property type="match status" value="1"/>
</dbReference>
<proteinExistence type="inferred from homology"/>
<evidence type="ECO:0000256" key="2">
    <source>
        <dbReference type="ARBA" id="ARBA00007405"/>
    </source>
</evidence>
<evidence type="ECO:0000256" key="9">
    <source>
        <dbReference type="ARBA" id="ARBA00023285"/>
    </source>
</evidence>
<comment type="cofactor">
    <cofactor evidence="1">
        <name>adenosylcob(III)alamin</name>
        <dbReference type="ChEBI" id="CHEBI:18408"/>
    </cofactor>
</comment>
<evidence type="ECO:0000256" key="5">
    <source>
        <dbReference type="ARBA" id="ARBA00022628"/>
    </source>
</evidence>
<dbReference type="Pfam" id="PF12637">
    <property type="entry name" value="TSCPD"/>
    <property type="match status" value="1"/>
</dbReference>
<comment type="catalytic activity">
    <reaction evidence="12">
        <text>a 2'-deoxyribonucleoside 5'-diphosphate + [thioredoxin]-disulfide + H2O = a ribonucleoside 5'-diphosphate + [thioredoxin]-dithiol</text>
        <dbReference type="Rhea" id="RHEA:23252"/>
        <dbReference type="Rhea" id="RHEA-COMP:10698"/>
        <dbReference type="Rhea" id="RHEA-COMP:10700"/>
        <dbReference type="ChEBI" id="CHEBI:15377"/>
        <dbReference type="ChEBI" id="CHEBI:29950"/>
        <dbReference type="ChEBI" id="CHEBI:50058"/>
        <dbReference type="ChEBI" id="CHEBI:57930"/>
        <dbReference type="ChEBI" id="CHEBI:73316"/>
        <dbReference type="EC" id="1.17.4.1"/>
    </reaction>
</comment>
<gene>
    <name evidence="16" type="ORF">Q0812_05335</name>
</gene>
<evidence type="ECO:0000256" key="8">
    <source>
        <dbReference type="ARBA" id="ARBA00023002"/>
    </source>
</evidence>
<name>A0ABT8SNJ2_9CAUL</name>
<evidence type="ECO:0000256" key="11">
    <source>
        <dbReference type="ARBA" id="ARBA00033050"/>
    </source>
</evidence>
<evidence type="ECO:0000256" key="3">
    <source>
        <dbReference type="ARBA" id="ARBA00012274"/>
    </source>
</evidence>
<keyword evidence="8" id="KW-0560">Oxidoreductase</keyword>
<dbReference type="Pfam" id="PF02867">
    <property type="entry name" value="Ribonuc_red_lgC"/>
    <property type="match status" value="1"/>
</dbReference>
<dbReference type="RefSeq" id="WP_302109282.1">
    <property type="nucleotide sequence ID" value="NZ_JAUKTR010000002.1"/>
</dbReference>
<evidence type="ECO:0000259" key="15">
    <source>
        <dbReference type="Pfam" id="PF12637"/>
    </source>
</evidence>
<dbReference type="InterPro" id="IPR024434">
    <property type="entry name" value="TSCPD_dom"/>
</dbReference>
<dbReference type="PANTHER" id="PTHR43371">
    <property type="entry name" value="VITAMIN B12-DEPENDENT RIBONUCLEOTIDE REDUCTASE"/>
    <property type="match status" value="1"/>
</dbReference>
<comment type="function">
    <text evidence="10">Catalyzes the reduction of ribonucleotides to deoxyribonucleotides. May function to provide a pool of deoxyribonucleotide precursors for DNA repair during oxygen limitation and/or for immediate growth after restoration of oxygen.</text>
</comment>
<evidence type="ECO:0000256" key="12">
    <source>
        <dbReference type="ARBA" id="ARBA00047754"/>
    </source>
</evidence>
<keyword evidence="5" id="KW-0846">Cobalamin</keyword>
<evidence type="ECO:0000313" key="16">
    <source>
        <dbReference type="EMBL" id="MDO1558847.1"/>
    </source>
</evidence>
<dbReference type="EC" id="1.17.4.1" evidence="3"/>
<protein>
    <recommendedName>
        <fullName evidence="4">Vitamin B12-dependent ribonucleotide reductase</fullName>
        <ecNumber evidence="3">1.17.4.1</ecNumber>
    </recommendedName>
    <alternativeName>
        <fullName evidence="11">Ribonucleoside-diphosphate reductase NrdJ</fullName>
    </alternativeName>
</protein>
<reference evidence="16" key="1">
    <citation type="submission" date="2023-07" db="EMBL/GenBank/DDBJ databases">
        <title>Brevundimonas soil sp. nov., isolated from the soil of chemical plant.</title>
        <authorList>
            <person name="Wu N."/>
        </authorList>
    </citation>
    <scope>NUCLEOTIDE SEQUENCE</scope>
    <source>
        <strain evidence="16">XZ-24</strain>
    </source>
</reference>
<evidence type="ECO:0000256" key="6">
    <source>
        <dbReference type="ARBA" id="ARBA00022634"/>
    </source>
</evidence>
<keyword evidence="6" id="KW-0237">DNA synthesis</keyword>
<dbReference type="EMBL" id="JAUKTR010000002">
    <property type="protein sequence ID" value="MDO1558847.1"/>
    <property type="molecule type" value="Genomic_DNA"/>
</dbReference>
<feature type="region of interest" description="Disordered" evidence="13">
    <location>
        <begin position="120"/>
        <end position="149"/>
    </location>
</feature>
<accession>A0ABT8SNJ2</accession>
<dbReference type="InterPro" id="IPR050862">
    <property type="entry name" value="RdRp_reductase_class-2"/>
</dbReference>
<dbReference type="PANTHER" id="PTHR43371:SF1">
    <property type="entry name" value="RIBONUCLEOSIDE-DIPHOSPHATE REDUCTASE"/>
    <property type="match status" value="1"/>
</dbReference>
<dbReference type="Gene3D" id="3.20.70.20">
    <property type="match status" value="1"/>
</dbReference>
<evidence type="ECO:0000313" key="17">
    <source>
        <dbReference type="Proteomes" id="UP001169063"/>
    </source>
</evidence>
<keyword evidence="7" id="KW-0547">Nucleotide-binding</keyword>
<evidence type="ECO:0000256" key="4">
    <source>
        <dbReference type="ARBA" id="ARBA00014409"/>
    </source>
</evidence>
<evidence type="ECO:0000256" key="7">
    <source>
        <dbReference type="ARBA" id="ARBA00022741"/>
    </source>
</evidence>
<dbReference type="Proteomes" id="UP001169063">
    <property type="component" value="Unassembled WGS sequence"/>
</dbReference>
<organism evidence="16 17">
    <name type="scientific">Peiella sedimenti</name>
    <dbReference type="NCBI Taxonomy" id="3061083"/>
    <lineage>
        <taxon>Bacteria</taxon>
        <taxon>Pseudomonadati</taxon>
        <taxon>Pseudomonadota</taxon>
        <taxon>Alphaproteobacteria</taxon>
        <taxon>Caulobacterales</taxon>
        <taxon>Caulobacteraceae</taxon>
        <taxon>Peiella</taxon>
    </lineage>
</organism>
<feature type="domain" description="TSCPD" evidence="15">
    <location>
        <begin position="719"/>
        <end position="823"/>
    </location>
</feature>
<sequence>MRFDDVFWRDLDLIDLRSREVERPHGWIETRAPAGWSTARVEAWLDWAARQPADLPNLAHRMTGLESIEDVLDGGVAAFARRTAAWGFACGAFESAGEADRFAREVAASILLGLAAPAESPADGARRHPVAGDPIAPAPPVARLSLDDPDFETQMSRRRAEARAERLTRSALDLLRDRLSEVTAAVRRCEGDPAACADPARNPALARAMRAAREAGADDEALAAAVTGETGMTGAASAALRLEPVLADRTLVEASSLSARALAAASAETGALTLVFSADDAEALDRLRAAPRAALDLSALVSGEGEADLERLRAVTRLWVTVLDIQAGCAFHVEAEAARTAAALRPACLSLAGLGRAAVLAGVGYGGEPGAAWAMGVQAVMDAAAWSASAELARRVHPFVEWPAERERLIGRLEAARETAAALPEPFNAAADYAAALKAAARTGLRNAQLTGALDDAELTLRLGGAAPGAQPWPGPKGVFETGDGELFQGLTFETSALLRRHDCDVQAAERRLLGRRIVSGSALLDLERLRAEGLTDHEFDLLDQAAQQVDSLEALFHPAVLGRGFCRDVLGLELGDDDVLARLAPEADRAALSAEIFGHPDFHGWNGAEALPPALLSADDLAARQIMIRALEVFTDAPVVTTTQLAADQRDDAAVRLQAQAARAGVRSVRLYRRPAPAGALFELPPEREAPARPAAAEPSEPRVVEKVIERERRRRKLPDRRKGYIQKASVGGHKVYVHTGEYENGELGEIFLDMHKEGAAFRSVMNNFAIAVSIGLQYGVPLDEFVDAFVFTRFEPSGAVTGNDSIRSATSILDYIFRELAVSYLDRQDLANPEPGGDRDGFAQPAVEGEEAAVPAARFISKGFARGSAPDNLVVLPFGKKEAAPAPRPDRPTAEVCPACGDLTLQKKGAGWECDACGAAPMMSG</sequence>
<keyword evidence="17" id="KW-1185">Reference proteome</keyword>